<evidence type="ECO:0000256" key="1">
    <source>
        <dbReference type="SAM" id="MobiDB-lite"/>
    </source>
</evidence>
<dbReference type="KEGG" id="tco:Theco_0908"/>
<dbReference type="Proteomes" id="UP000010795">
    <property type="component" value="Chromosome"/>
</dbReference>
<keyword evidence="2" id="KW-0472">Membrane</keyword>
<protein>
    <submittedName>
        <fullName evidence="3">Uncharacterized protein</fullName>
    </submittedName>
</protein>
<proteinExistence type="predicted"/>
<organism evidence="3 4">
    <name type="scientific">Thermobacillus composti (strain DSM 18247 / JCM 13945 / KWC4)</name>
    <dbReference type="NCBI Taxonomy" id="717605"/>
    <lineage>
        <taxon>Bacteria</taxon>
        <taxon>Bacillati</taxon>
        <taxon>Bacillota</taxon>
        <taxon>Bacilli</taxon>
        <taxon>Bacillales</taxon>
        <taxon>Paenibacillaceae</taxon>
        <taxon>Thermobacillus</taxon>
    </lineage>
</organism>
<keyword evidence="4" id="KW-1185">Reference proteome</keyword>
<gene>
    <name evidence="3" type="ordered locus">Theco_0908</name>
</gene>
<feature type="region of interest" description="Disordered" evidence="1">
    <location>
        <begin position="60"/>
        <end position="114"/>
    </location>
</feature>
<name>L0EBP3_THECK</name>
<dbReference type="RefSeq" id="WP_015253859.1">
    <property type="nucleotide sequence ID" value="NC_019897.1"/>
</dbReference>
<dbReference type="EMBL" id="CP003255">
    <property type="protein sequence ID" value="AGA57101.1"/>
    <property type="molecule type" value="Genomic_DNA"/>
</dbReference>
<evidence type="ECO:0000313" key="4">
    <source>
        <dbReference type="Proteomes" id="UP000010795"/>
    </source>
</evidence>
<keyword evidence="2" id="KW-1133">Transmembrane helix</keyword>
<sequence>MKFGCGCFLFLSGLVGVFASFLGLIYSPEDRSGNLYNFVVTGSSLLLGFLLLRSFMREPTQSDPSQHQQTITTMQQTIHHSSGGSGQAADPDEPVTVECPGCGAPVTVSPFKAR</sequence>
<feature type="transmembrane region" description="Helical" evidence="2">
    <location>
        <begin position="35"/>
        <end position="52"/>
    </location>
</feature>
<keyword evidence="2" id="KW-0812">Transmembrane</keyword>
<dbReference type="STRING" id="717605.Theco_0908"/>
<evidence type="ECO:0000313" key="3">
    <source>
        <dbReference type="EMBL" id="AGA57101.1"/>
    </source>
</evidence>
<dbReference type="AlphaFoldDB" id="L0EBP3"/>
<evidence type="ECO:0000256" key="2">
    <source>
        <dbReference type="SAM" id="Phobius"/>
    </source>
</evidence>
<accession>L0EBP3</accession>
<dbReference type="HOGENOM" id="CLU_2119972_0_0_9"/>
<feature type="compositionally biased region" description="Low complexity" evidence="1">
    <location>
        <begin position="66"/>
        <end position="80"/>
    </location>
</feature>
<reference evidence="4" key="1">
    <citation type="submission" date="2012-01" db="EMBL/GenBank/DDBJ databases">
        <title>Complete sequence of chromosome of Thermobacillus composti KWC4.</title>
        <authorList>
            <person name="Lucas S."/>
            <person name="Han J."/>
            <person name="Lapidus A."/>
            <person name="Cheng J.-F."/>
            <person name="Goodwin L."/>
            <person name="Pitluck S."/>
            <person name="Peters L."/>
            <person name="Ovchinnikova G."/>
            <person name="Teshima H."/>
            <person name="Detter J.C."/>
            <person name="Han C."/>
            <person name="Tapia R."/>
            <person name="Land M."/>
            <person name="Hauser L."/>
            <person name="Kyrpides N."/>
            <person name="Ivanova N."/>
            <person name="Pagani I."/>
            <person name="Anderson I."/>
            <person name="Woyke T."/>
        </authorList>
    </citation>
    <scope>NUCLEOTIDE SEQUENCE [LARGE SCALE GENOMIC DNA]</scope>
    <source>
        <strain evidence="4">DSM 18247 / JCM 13945 / KWC4</strain>
    </source>
</reference>